<organism evidence="3 4">
    <name type="scientific">Paenibacillus validus</name>
    <dbReference type="NCBI Taxonomy" id="44253"/>
    <lineage>
        <taxon>Bacteria</taxon>
        <taxon>Bacillati</taxon>
        <taxon>Bacillota</taxon>
        <taxon>Bacilli</taxon>
        <taxon>Bacillales</taxon>
        <taxon>Paenibacillaceae</taxon>
        <taxon>Paenibacillus</taxon>
    </lineage>
</organism>
<dbReference type="GO" id="GO:0008695">
    <property type="term" value="F:3-phenylpropionate dioxygenase activity"/>
    <property type="evidence" value="ECO:0007669"/>
    <property type="project" value="UniProtKB-EC"/>
</dbReference>
<keyword evidence="2 3" id="KW-0560">Oxidoreductase</keyword>
<dbReference type="AlphaFoldDB" id="A0A7X2ZDJ0"/>
<dbReference type="Pfam" id="PF00866">
    <property type="entry name" value="Ring_hydroxyl_B"/>
    <property type="match status" value="1"/>
</dbReference>
<dbReference type="PANTHER" id="PTHR41534:SF2">
    <property type="entry name" value="3-PHENYLPROPIONATE_CINNAMIC ACID DIOXYGENASE SUBUNIT BETA"/>
    <property type="match status" value="1"/>
</dbReference>
<dbReference type="InterPro" id="IPR032710">
    <property type="entry name" value="NTF2-like_dom_sf"/>
</dbReference>
<keyword evidence="3" id="KW-0223">Dioxygenase</keyword>
<protein>
    <submittedName>
        <fullName evidence="3">3-phenylpropionate/cinnamic acid dioxygenase subunit beta</fullName>
        <ecNumber evidence="3">1.14.12.19</ecNumber>
    </submittedName>
</protein>
<comment type="similarity">
    <text evidence="1">Belongs to the bacterial ring-hydroxylating dioxygenase beta subunit family.</text>
</comment>
<dbReference type="Proteomes" id="UP000450917">
    <property type="component" value="Unassembled WGS sequence"/>
</dbReference>
<dbReference type="Gene3D" id="3.10.450.50">
    <property type="match status" value="1"/>
</dbReference>
<gene>
    <name evidence="3" type="ORF">GNP93_16455</name>
</gene>
<dbReference type="SUPFAM" id="SSF54427">
    <property type="entry name" value="NTF2-like"/>
    <property type="match status" value="1"/>
</dbReference>
<evidence type="ECO:0000256" key="1">
    <source>
        <dbReference type="ARBA" id="ARBA00009570"/>
    </source>
</evidence>
<name>A0A7X2ZDJ0_9BACL</name>
<sequence>MNYELHYEITNFLQREAYILDSLQFQEWLGLLTEDIIYRMPLRVTREKKDGSNIVDEMTYFEETKKSLITRVSRMATTSAWAWDPVPRTRHFINNILIEREPRKDELEVRSAFLFMRSRAKDEVSDQVYGERLDILRRVDGQWKIAARTIYPDQTVLTSINLSSFF</sequence>
<dbReference type="RefSeq" id="WP_141335507.1">
    <property type="nucleotide sequence ID" value="NZ_JBDLZV010000001.1"/>
</dbReference>
<dbReference type="EC" id="1.14.12.19" evidence="3"/>
<dbReference type="InterPro" id="IPR000391">
    <property type="entry name" value="Rng_hydr_dOase-bsu"/>
</dbReference>
<dbReference type="GO" id="GO:0019380">
    <property type="term" value="P:3-phenylpropionate catabolic process"/>
    <property type="evidence" value="ECO:0007669"/>
    <property type="project" value="TreeGrafter"/>
</dbReference>
<dbReference type="PANTHER" id="PTHR41534">
    <property type="entry name" value="BLR3401 PROTEIN"/>
    <property type="match status" value="1"/>
</dbReference>
<dbReference type="NCBIfam" id="NF007479">
    <property type="entry name" value="PRK10069.1"/>
    <property type="match status" value="1"/>
</dbReference>
<keyword evidence="4" id="KW-1185">Reference proteome</keyword>
<evidence type="ECO:0000256" key="2">
    <source>
        <dbReference type="ARBA" id="ARBA00023002"/>
    </source>
</evidence>
<evidence type="ECO:0000313" key="3">
    <source>
        <dbReference type="EMBL" id="MUG72263.1"/>
    </source>
</evidence>
<dbReference type="EMBL" id="WNZX01000014">
    <property type="protein sequence ID" value="MUG72263.1"/>
    <property type="molecule type" value="Genomic_DNA"/>
</dbReference>
<dbReference type="CDD" id="cd00667">
    <property type="entry name" value="ring_hydroxylating_dioxygenases_beta"/>
    <property type="match status" value="1"/>
</dbReference>
<reference evidence="3 4" key="1">
    <citation type="submission" date="2019-11" db="EMBL/GenBank/DDBJ databases">
        <title>Draft genome sequences of five Paenibacillus species of dairy origin.</title>
        <authorList>
            <person name="Olajide A.M."/>
            <person name="Chen S."/>
            <person name="Lapointe G."/>
        </authorList>
    </citation>
    <scope>NUCLEOTIDE SEQUENCE [LARGE SCALE GENOMIC DNA]</scope>
    <source>
        <strain evidence="3 4">2CS3</strain>
    </source>
</reference>
<accession>A0A7X2ZDJ0</accession>
<comment type="caution">
    <text evidence="3">The sequence shown here is derived from an EMBL/GenBank/DDBJ whole genome shotgun (WGS) entry which is preliminary data.</text>
</comment>
<evidence type="ECO:0000313" key="4">
    <source>
        <dbReference type="Proteomes" id="UP000450917"/>
    </source>
</evidence>
<proteinExistence type="inferred from homology"/>